<evidence type="ECO:0000256" key="5">
    <source>
        <dbReference type="ARBA" id="ARBA00022679"/>
    </source>
</evidence>
<feature type="transmembrane region" description="Helical" evidence="12">
    <location>
        <begin position="357"/>
        <end position="382"/>
    </location>
</feature>
<keyword evidence="4 12" id="KW-0328">Glycosyltransferase</keyword>
<evidence type="ECO:0000256" key="9">
    <source>
        <dbReference type="ARBA" id="ARBA00023136"/>
    </source>
</evidence>
<keyword evidence="9 12" id="KW-0472">Membrane</keyword>
<feature type="transmembrane region" description="Helical" evidence="12">
    <location>
        <begin position="278"/>
        <end position="298"/>
    </location>
</feature>
<keyword evidence="14" id="KW-1185">Reference proteome</keyword>
<evidence type="ECO:0000256" key="10">
    <source>
        <dbReference type="ARBA" id="ARBA00044721"/>
    </source>
</evidence>
<feature type="transmembrane region" description="Helical" evidence="12">
    <location>
        <begin position="5"/>
        <end position="23"/>
    </location>
</feature>
<comment type="function">
    <text evidence="10">Mannosyltransferase that operates in the biosynthetic pathway of dolichol-linked oligosaccharides, the glycan precursors employed in protein asparagine (N)-glycosylation. The assembly of dolichol-linked oligosaccharides begins on the cytosolic side of the endoplasmic reticulum membrane and finishes in its lumen. The sequential addition of sugars to dolichol pyrophosphate produces dolichol-linked oligosaccharides containing fourteen sugars, including two GlcNAcs, nine mannoses and three glucoses. Once assembled, the oligosaccharide is transferred from the lipid to nascent proteins by oligosaccharyltransferases. In the lumen of the endoplasmic reticulum, adds the eighth mannose residue in an alpha-1,6 linkage onto Man(7)GlcNAc(2)-PP-dolichol to produce Man(8)GlcNAc(2)-PP-dolichol.</text>
</comment>
<dbReference type="STRING" id="1215338.A0A059JIF8"/>
<dbReference type="EMBL" id="AOKY01000058">
    <property type="protein sequence ID" value="KDB27468.1"/>
    <property type="molecule type" value="Genomic_DNA"/>
</dbReference>
<dbReference type="AlphaFoldDB" id="A0A059JIF8"/>
<evidence type="ECO:0000256" key="4">
    <source>
        <dbReference type="ARBA" id="ARBA00022676"/>
    </source>
</evidence>
<feature type="transmembrane region" description="Helical" evidence="12">
    <location>
        <begin position="219"/>
        <end position="242"/>
    </location>
</feature>
<reference evidence="13 14" key="1">
    <citation type="submission" date="2014-02" db="EMBL/GenBank/DDBJ databases">
        <title>The Genome Sequence of Trichophyton interdigitale MR816.</title>
        <authorList>
            <consortium name="The Broad Institute Genomics Platform"/>
            <person name="Cuomo C.A."/>
            <person name="White T.C."/>
            <person name="Graser Y."/>
            <person name="Martinez-Rossi N."/>
            <person name="Heitman J."/>
            <person name="Young S.K."/>
            <person name="Zeng Q."/>
            <person name="Gargeya S."/>
            <person name="Abouelleil A."/>
            <person name="Alvarado L."/>
            <person name="Chapman S.B."/>
            <person name="Gainer-Dewar J."/>
            <person name="Goldberg J."/>
            <person name="Griggs A."/>
            <person name="Gujja S."/>
            <person name="Hansen M."/>
            <person name="Howarth C."/>
            <person name="Imamovic A."/>
            <person name="Larimer J."/>
            <person name="Martinez D."/>
            <person name="Murphy C."/>
            <person name="Pearson M.D."/>
            <person name="Persinoti G."/>
            <person name="Poon T."/>
            <person name="Priest M."/>
            <person name="Roberts A.D."/>
            <person name="Saif S."/>
            <person name="Shea T.D."/>
            <person name="Sykes S.N."/>
            <person name="Wortman J."/>
            <person name="Nusbaum C."/>
            <person name="Birren B."/>
        </authorList>
    </citation>
    <scope>NUCLEOTIDE SEQUENCE [LARGE SCALE GENOMIC DNA]</scope>
    <source>
        <strain evidence="13 14">MR816</strain>
    </source>
</reference>
<evidence type="ECO:0000256" key="1">
    <source>
        <dbReference type="ARBA" id="ARBA00004477"/>
    </source>
</evidence>
<feature type="transmembrane region" description="Helical" evidence="12">
    <location>
        <begin position="150"/>
        <end position="170"/>
    </location>
</feature>
<dbReference type="OrthoDB" id="19039at2759"/>
<protein>
    <recommendedName>
        <fullName evidence="12">Mannosyltransferase</fullName>
        <ecNumber evidence="12">2.4.1.-</ecNumber>
    </recommendedName>
</protein>
<dbReference type="PANTHER" id="PTHR22760">
    <property type="entry name" value="GLYCOSYLTRANSFERASE"/>
    <property type="match status" value="1"/>
</dbReference>
<dbReference type="EC" id="2.4.1.-" evidence="12"/>
<dbReference type="OMA" id="WWVEVRM"/>
<comment type="catalytic activity">
    <reaction evidence="11">
        <text>an alpha-D-Man-(1-&gt;2)-alpha-D-Man-(1-&gt;2)-alpha-D-Man-(1-&gt;3)-[alpha-D-Man-(1-&gt;2)-alpha-D-Man-(1-&gt;3)-alpha-D-Man-(1-&gt;6)]-beta-D-Man-(1-&gt;4)-beta-D-GlcNAc-(1-&gt;4)-alpha-D-GlcNAc-diphospho-di-trans,poly-cis-dolichol + a di-trans,poly-cis-dolichyl beta-D-mannosyl phosphate = an alpha-D-Man-(1-&gt;2)-alpha-D-Man-(1-&gt;2)-alpha-D-Man-(1-&gt;3)-[alpha-D-Man-(1-&gt;2)-alpha-D-Man-(1-&gt;3)-[alpha-D-Man-(1-&gt;6)]-alpha-D-Man-(1-&gt;6)]-beta-D-Man-(1-&gt;4)-beta-D-GlcNAc-(1-&gt;4)-alpha-D-GlcNAc-diphospho-di-trans,poly-cis-dolichol + a di-trans,poly-cis-dolichyl phosphate + H(+)</text>
        <dbReference type="Rhea" id="RHEA:29535"/>
        <dbReference type="Rhea" id="RHEA-COMP:19498"/>
        <dbReference type="Rhea" id="RHEA-COMP:19501"/>
        <dbReference type="Rhea" id="RHEA-COMP:19518"/>
        <dbReference type="Rhea" id="RHEA-COMP:19519"/>
        <dbReference type="ChEBI" id="CHEBI:15378"/>
        <dbReference type="ChEBI" id="CHEBI:57683"/>
        <dbReference type="ChEBI" id="CHEBI:58211"/>
        <dbReference type="ChEBI" id="CHEBI:132517"/>
        <dbReference type="ChEBI" id="CHEBI:132519"/>
        <dbReference type="EC" id="2.4.1.260"/>
    </reaction>
    <physiologicalReaction direction="left-to-right" evidence="11">
        <dbReference type="Rhea" id="RHEA:29536"/>
    </physiologicalReaction>
</comment>
<dbReference type="Proteomes" id="UP000024533">
    <property type="component" value="Unassembled WGS sequence"/>
</dbReference>
<dbReference type="PANTHER" id="PTHR22760:SF1">
    <property type="entry name" value="DOL-P-MAN:MAN(7)GLCNAC(2)-PP-DOL ALPHA-1,6-MANNOSYLTRANSFERASE"/>
    <property type="match status" value="1"/>
</dbReference>
<gene>
    <name evidence="13" type="ORF">H109_00731</name>
</gene>
<accession>A0A059JIF8</accession>
<keyword evidence="8 12" id="KW-1133">Transmembrane helix</keyword>
<evidence type="ECO:0000313" key="14">
    <source>
        <dbReference type="Proteomes" id="UP000024533"/>
    </source>
</evidence>
<feature type="transmembrane region" description="Helical" evidence="12">
    <location>
        <begin position="102"/>
        <end position="130"/>
    </location>
</feature>
<evidence type="ECO:0000256" key="3">
    <source>
        <dbReference type="ARBA" id="ARBA00007063"/>
    </source>
</evidence>
<feature type="transmembrane region" description="Helical" evidence="12">
    <location>
        <begin position="330"/>
        <end position="350"/>
    </location>
</feature>
<evidence type="ECO:0000256" key="7">
    <source>
        <dbReference type="ARBA" id="ARBA00022824"/>
    </source>
</evidence>
<feature type="transmembrane region" description="Helical" evidence="12">
    <location>
        <begin position="182"/>
        <end position="207"/>
    </location>
</feature>
<dbReference type="Pfam" id="PF03901">
    <property type="entry name" value="Glyco_transf_22"/>
    <property type="match status" value="1"/>
</dbReference>
<keyword evidence="7 12" id="KW-0256">Endoplasmic reticulum</keyword>
<keyword evidence="6 12" id="KW-0812">Transmembrane</keyword>
<sequence length="569" mass="63524">MQNLIFVFTLTVGCIIGTAYLWLSPFTKVEESFNIQAAHDILKYGVPPVGNPLPVLNQYDHVSFPGSVPRTFVGAVLLAGVAQPAIRITGGDPQAIVRGVLWFINFLALGGFARALSTSFGLTTGIWYLLFQSSQFHIMYYASRTLPNMFALPITTFAYTLLVACLQASSSKRISRNYRLSLYLLTIAGVIFRSEIAALLGTTTIYLWAQGRIGLRREIIPAGIGGVLVGLTITVLIDSFFWQKFPLWPELAGFAYNVLQGKASNWGTDPWYHYLTNALPRLLLNPLVYLVCIPIACLTHPLRQASRSIVIPLVSFVAVMSLQPHKEWRFIMYTIPPLTGVASLGASYIWTRRAKSIFYCLLSLSLVLSTLASFAISFFFLLPISMANYPGGAAMKQVHALAHNTQPVITVHMDTLTCQTGATHFLEMPIPRSPMIHLPGSNDGSFPELKAGESRWIYDKTESELEKRNSEFWGRIDYALVEDEAVLRGMGNWRLIDNASGYDGIRIVRPGTDNCYACGVETMILRTFFGDTGVDYWESFKAVARKHITRGWWVEARLAPKIRIMKHIR</sequence>
<dbReference type="UniPathway" id="UPA00378"/>
<evidence type="ECO:0000256" key="11">
    <source>
        <dbReference type="ARBA" id="ARBA00048899"/>
    </source>
</evidence>
<dbReference type="GO" id="GO:0005789">
    <property type="term" value="C:endoplasmic reticulum membrane"/>
    <property type="evidence" value="ECO:0007669"/>
    <property type="project" value="UniProtKB-SubCell"/>
</dbReference>
<comment type="caution">
    <text evidence="13">The sequence shown here is derived from an EMBL/GenBank/DDBJ whole genome shotgun (WGS) entry which is preliminary data.</text>
</comment>
<dbReference type="GO" id="GO:0006487">
    <property type="term" value="P:protein N-linked glycosylation"/>
    <property type="evidence" value="ECO:0007669"/>
    <property type="project" value="TreeGrafter"/>
</dbReference>
<dbReference type="InterPro" id="IPR005599">
    <property type="entry name" value="GPI_mannosylTrfase"/>
</dbReference>
<comment type="subcellular location">
    <subcellularLocation>
        <location evidence="1 12">Endoplasmic reticulum membrane</location>
        <topology evidence="1 12">Multi-pass membrane protein</topology>
    </subcellularLocation>
</comment>
<evidence type="ECO:0000256" key="8">
    <source>
        <dbReference type="ARBA" id="ARBA00022989"/>
    </source>
</evidence>
<name>A0A059JIF8_TRIIM</name>
<keyword evidence="5" id="KW-0808">Transferase</keyword>
<comment type="similarity">
    <text evidence="3 12">Belongs to the glycosyltransferase 22 family.</text>
</comment>
<dbReference type="HOGENOM" id="CLU_008917_4_1_1"/>
<proteinExistence type="inferred from homology"/>
<evidence type="ECO:0000256" key="2">
    <source>
        <dbReference type="ARBA" id="ARBA00004922"/>
    </source>
</evidence>
<evidence type="ECO:0000256" key="6">
    <source>
        <dbReference type="ARBA" id="ARBA00022692"/>
    </source>
</evidence>
<dbReference type="GO" id="GO:0052917">
    <property type="term" value="F:dol-P-Man:Man(7)GlcNAc(2)-PP-Dol alpha-1,6-mannosyltransferase activity"/>
    <property type="evidence" value="ECO:0007669"/>
    <property type="project" value="UniProtKB-EC"/>
</dbReference>
<evidence type="ECO:0000256" key="12">
    <source>
        <dbReference type="RuleBase" id="RU363075"/>
    </source>
</evidence>
<comment type="pathway">
    <text evidence="2">Protein modification; protein glycosylation.</text>
</comment>
<evidence type="ECO:0000313" key="13">
    <source>
        <dbReference type="EMBL" id="KDB27468.1"/>
    </source>
</evidence>
<organism evidence="13 14">
    <name type="scientific">Trichophyton interdigitale (strain MR816)</name>
    <dbReference type="NCBI Taxonomy" id="1215338"/>
    <lineage>
        <taxon>Eukaryota</taxon>
        <taxon>Fungi</taxon>
        <taxon>Dikarya</taxon>
        <taxon>Ascomycota</taxon>
        <taxon>Pezizomycotina</taxon>
        <taxon>Eurotiomycetes</taxon>
        <taxon>Eurotiomycetidae</taxon>
        <taxon>Onygenales</taxon>
        <taxon>Arthrodermataceae</taxon>
        <taxon>Trichophyton</taxon>
    </lineage>
</organism>